<dbReference type="GeneID" id="104728942"/>
<evidence type="ECO:0000313" key="2">
    <source>
        <dbReference type="Proteomes" id="UP000694864"/>
    </source>
</evidence>
<name>A0ABM1QLL7_CAMSA</name>
<dbReference type="SUPFAM" id="SSF81383">
    <property type="entry name" value="F-box domain"/>
    <property type="match status" value="1"/>
</dbReference>
<dbReference type="InterPro" id="IPR055411">
    <property type="entry name" value="LRR_FXL15/At3g58940/PEG3-like"/>
</dbReference>
<dbReference type="Pfam" id="PF00646">
    <property type="entry name" value="F-box"/>
    <property type="match status" value="1"/>
</dbReference>
<feature type="domain" description="FBD" evidence="1">
    <location>
        <begin position="352"/>
        <end position="422"/>
    </location>
</feature>
<protein>
    <submittedName>
        <fullName evidence="3">FBD-associated F-box protein At5g56700</fullName>
    </submittedName>
</protein>
<dbReference type="Proteomes" id="UP000694864">
    <property type="component" value="Chromosome 11"/>
</dbReference>
<dbReference type="PANTHER" id="PTHR31900">
    <property type="entry name" value="F-BOX/RNI SUPERFAMILY PROTEIN-RELATED"/>
    <property type="match status" value="1"/>
</dbReference>
<dbReference type="SMART" id="SM00579">
    <property type="entry name" value="FBD"/>
    <property type="match status" value="2"/>
</dbReference>
<evidence type="ECO:0000313" key="3">
    <source>
        <dbReference type="RefSeq" id="XP_019087655.1"/>
    </source>
</evidence>
<gene>
    <name evidence="3" type="primary">LOC104728942</name>
</gene>
<accession>A0ABM1QLL7</accession>
<dbReference type="Pfam" id="PF24758">
    <property type="entry name" value="LRR_At5g56370"/>
    <property type="match status" value="1"/>
</dbReference>
<dbReference type="InterPro" id="IPR006566">
    <property type="entry name" value="FBD"/>
</dbReference>
<dbReference type="InterPro" id="IPR001810">
    <property type="entry name" value="F-box_dom"/>
</dbReference>
<evidence type="ECO:0000259" key="1">
    <source>
        <dbReference type="SMART" id="SM00579"/>
    </source>
</evidence>
<sequence length="629" mass="72347">MAKLSDLSDDLLVKILTFLPTKAAVSTSVLSKQWEFLWMWLPKLEFKFTTPPKYACLRDFIAKNLPLHKAPIIESLHLSSSYCSIQPEDLKSWVGIAVSRCVRELCIPIYSFGMERAVPLPCSLYSCNSLLTLKLCGQKTLVDVPGTVCLPSLKILELRRVTYPNDDSIRLLLSNCLVLEDLTIYRRDHDNVRKLVIIVPSLQRLSLEIPRLCSPGRYVIGTPSLKNLEVKDYRVSSSYLIEQMLELEEAVIMVVQDPEELLESITFTKRLSLRVIFNRAIEKVYRDGIVFNRLENLKVYRCCDDWSKSLFQLLKVSPNLRVLSLIVDSVSTDFGGYYEPVSWSNNQSSVPKCLSKSLETFEFAGYMGTREERDFLSFIFKHACHLKSLKILRGPEPHHGSYLEDLTIYRRDHDNVRKLVIIVPSLQRLSLEIPRLCSPGRYVIGTPSLKNLEVKDYRVSSSYLIEQMLELEEAVIMVVQDPEELLESITFTKRLSLRVIFNRAIEKVYRDGIVFNRLENLKVYRCCDDWSKSLFQLLKVSPNLRVLSLIVDSVSTDFGGYYEPVSWSNNQSSVPKCLSKSLETFEFAGYMGTREERDFLSFIFKHACHLKSLKILRGPEPHHGSYVRL</sequence>
<reference evidence="2" key="1">
    <citation type="journal article" date="2014" name="Nat. Commun.">
        <title>The emerging biofuel crop Camelina sativa retains a highly undifferentiated hexaploid genome structure.</title>
        <authorList>
            <person name="Kagale S."/>
            <person name="Koh C."/>
            <person name="Nixon J."/>
            <person name="Bollina V."/>
            <person name="Clarke W.E."/>
            <person name="Tuteja R."/>
            <person name="Spillane C."/>
            <person name="Robinson S.J."/>
            <person name="Links M.G."/>
            <person name="Clarke C."/>
            <person name="Higgins E.E."/>
            <person name="Huebert T."/>
            <person name="Sharpe A.G."/>
            <person name="Parkin I.A."/>
        </authorList>
    </citation>
    <scope>NUCLEOTIDE SEQUENCE [LARGE SCALE GENOMIC DNA]</scope>
    <source>
        <strain evidence="2">cv. DH55</strain>
    </source>
</reference>
<dbReference type="RefSeq" id="XP_019087655.1">
    <property type="nucleotide sequence ID" value="XM_019232110.1"/>
</dbReference>
<dbReference type="InterPro" id="IPR053781">
    <property type="entry name" value="F-box_AtFBL13-like"/>
</dbReference>
<dbReference type="CDD" id="cd22160">
    <property type="entry name" value="F-box_AtFBL13-like"/>
    <property type="match status" value="1"/>
</dbReference>
<reference evidence="3" key="2">
    <citation type="submission" date="2025-08" db="UniProtKB">
        <authorList>
            <consortium name="RefSeq"/>
        </authorList>
    </citation>
    <scope>IDENTIFICATION</scope>
    <source>
        <tissue evidence="3">Leaf</tissue>
    </source>
</reference>
<dbReference type="PANTHER" id="PTHR31900:SF28">
    <property type="entry name" value="FBD DOMAIN-CONTAINING PROTEIN"/>
    <property type="match status" value="1"/>
</dbReference>
<proteinExistence type="predicted"/>
<keyword evidence="2" id="KW-1185">Reference proteome</keyword>
<dbReference type="InterPro" id="IPR032675">
    <property type="entry name" value="LRR_dom_sf"/>
</dbReference>
<dbReference type="SUPFAM" id="SSF52047">
    <property type="entry name" value="RNI-like"/>
    <property type="match status" value="1"/>
</dbReference>
<dbReference type="InterPro" id="IPR050232">
    <property type="entry name" value="FBL13/AtMIF1-like"/>
</dbReference>
<dbReference type="Gene3D" id="3.80.10.10">
    <property type="entry name" value="Ribonuclease Inhibitor"/>
    <property type="match status" value="2"/>
</dbReference>
<dbReference type="InterPro" id="IPR036047">
    <property type="entry name" value="F-box-like_dom_sf"/>
</dbReference>
<feature type="domain" description="FBD" evidence="1">
    <location>
        <begin position="576"/>
        <end position="629"/>
    </location>
</feature>
<dbReference type="Pfam" id="PF08387">
    <property type="entry name" value="FBD"/>
    <property type="match status" value="2"/>
</dbReference>
<organism evidence="2 3">
    <name type="scientific">Camelina sativa</name>
    <name type="common">False flax</name>
    <name type="synonym">Myagrum sativum</name>
    <dbReference type="NCBI Taxonomy" id="90675"/>
    <lineage>
        <taxon>Eukaryota</taxon>
        <taxon>Viridiplantae</taxon>
        <taxon>Streptophyta</taxon>
        <taxon>Embryophyta</taxon>
        <taxon>Tracheophyta</taxon>
        <taxon>Spermatophyta</taxon>
        <taxon>Magnoliopsida</taxon>
        <taxon>eudicotyledons</taxon>
        <taxon>Gunneridae</taxon>
        <taxon>Pentapetalae</taxon>
        <taxon>rosids</taxon>
        <taxon>malvids</taxon>
        <taxon>Brassicales</taxon>
        <taxon>Brassicaceae</taxon>
        <taxon>Camelineae</taxon>
        <taxon>Camelina</taxon>
    </lineage>
</organism>